<reference evidence="3 4" key="1">
    <citation type="submission" date="2020-06" db="EMBL/GenBank/DDBJ databases">
        <authorList>
            <person name="Isaeva M.P."/>
            <person name="Chernysheva N.Y."/>
        </authorList>
    </citation>
    <scope>NUCLEOTIDE SEQUENCE [LARGE SCALE GENOMIC DNA]</scope>
    <source>
        <strain evidence="3 4">KMM 6746</strain>
    </source>
</reference>
<reference evidence="4" key="2">
    <citation type="submission" date="2023-07" db="EMBL/GenBank/DDBJ databases">
        <title>Zobellia barbeyronii sp. nov., a new marine flavobacterium, isolated from green and red algae.</title>
        <authorList>
            <person name="Nedashkovskaya O.I."/>
            <person name="Otstavnykh N."/>
            <person name="Zhukova N."/>
            <person name="Guzev K."/>
            <person name="Chausova V."/>
            <person name="Tekutyeva L."/>
            <person name="Mikhailov V."/>
            <person name="Isaeva M."/>
        </authorList>
    </citation>
    <scope>NUCLEOTIDE SEQUENCE [LARGE SCALE GENOMIC DNA]</scope>
    <source>
        <strain evidence="4">KMM 6746</strain>
    </source>
</reference>
<protein>
    <submittedName>
        <fullName evidence="3">Acyltransferase</fullName>
    </submittedName>
</protein>
<dbReference type="InterPro" id="IPR011004">
    <property type="entry name" value="Trimer_LpxA-like_sf"/>
</dbReference>
<keyword evidence="2" id="KW-0808">Transferase</keyword>
<evidence type="ECO:0000313" key="3">
    <source>
        <dbReference type="EMBL" id="MBT2160347.1"/>
    </source>
</evidence>
<organism evidence="3 4">
    <name type="scientific">Zobellia barbeyronii</name>
    <dbReference type="NCBI Taxonomy" id="2748009"/>
    <lineage>
        <taxon>Bacteria</taxon>
        <taxon>Pseudomonadati</taxon>
        <taxon>Bacteroidota</taxon>
        <taxon>Flavobacteriia</taxon>
        <taxon>Flavobacteriales</taxon>
        <taxon>Flavobacteriaceae</taxon>
        <taxon>Zobellia</taxon>
    </lineage>
</organism>
<keyword evidence="4" id="KW-1185">Reference proteome</keyword>
<evidence type="ECO:0000313" key="4">
    <source>
        <dbReference type="Proteomes" id="UP000740413"/>
    </source>
</evidence>
<keyword evidence="3" id="KW-0012">Acyltransferase</keyword>
<dbReference type="PANTHER" id="PTHR23416">
    <property type="entry name" value="SIALIC ACID SYNTHASE-RELATED"/>
    <property type="match status" value="1"/>
</dbReference>
<gene>
    <name evidence="3" type="ORF">HW347_03670</name>
</gene>
<proteinExistence type="inferred from homology"/>
<dbReference type="Gene3D" id="2.160.10.10">
    <property type="entry name" value="Hexapeptide repeat proteins"/>
    <property type="match status" value="1"/>
</dbReference>
<comment type="similarity">
    <text evidence="1">Belongs to the transferase hexapeptide repeat family.</text>
</comment>
<dbReference type="InterPro" id="IPR051159">
    <property type="entry name" value="Hexapeptide_acetyltransf"/>
</dbReference>
<dbReference type="Proteomes" id="UP000740413">
    <property type="component" value="Unassembled WGS sequence"/>
</dbReference>
<evidence type="ECO:0000256" key="1">
    <source>
        <dbReference type="ARBA" id="ARBA00007274"/>
    </source>
</evidence>
<evidence type="ECO:0000256" key="2">
    <source>
        <dbReference type="ARBA" id="ARBA00022679"/>
    </source>
</evidence>
<dbReference type="Pfam" id="PF00132">
    <property type="entry name" value="Hexapep"/>
    <property type="match status" value="1"/>
</dbReference>
<dbReference type="SUPFAM" id="SSF51161">
    <property type="entry name" value="Trimeric LpxA-like enzymes"/>
    <property type="match status" value="1"/>
</dbReference>
<name>A0ABS5WAH0_9FLAO</name>
<accession>A0ABS5WAH0</accession>
<dbReference type="GO" id="GO:0016746">
    <property type="term" value="F:acyltransferase activity"/>
    <property type="evidence" value="ECO:0007669"/>
    <property type="project" value="UniProtKB-KW"/>
</dbReference>
<dbReference type="CDD" id="cd04647">
    <property type="entry name" value="LbH_MAT_like"/>
    <property type="match status" value="1"/>
</dbReference>
<dbReference type="RefSeq" id="WP_214610576.1">
    <property type="nucleotide sequence ID" value="NZ_JACATN010000001.1"/>
</dbReference>
<dbReference type="PANTHER" id="PTHR23416:SF23">
    <property type="entry name" value="ACETYLTRANSFERASE C18B11.09C-RELATED"/>
    <property type="match status" value="1"/>
</dbReference>
<comment type="caution">
    <text evidence="3">The sequence shown here is derived from an EMBL/GenBank/DDBJ whole genome shotgun (WGS) entry which is preliminary data.</text>
</comment>
<dbReference type="EMBL" id="JACATN010000001">
    <property type="protein sequence ID" value="MBT2160347.1"/>
    <property type="molecule type" value="Genomic_DNA"/>
</dbReference>
<dbReference type="InterPro" id="IPR001451">
    <property type="entry name" value="Hexapep"/>
</dbReference>
<sequence>MIKLFKRIRSLIFTFIAKKSSGNFGSSIKANGYTRLNKYTRVGKNVHFNGLIVYGKGNFVIGDNFHSGFGCKVLTSYHNHLGDAIPYDETLIVKDVIIEDNVWLGINVTVLAGVTIGEGAIIQAGSVVVSDINELSIAGGHPAKVFASRDRKKYDMLKKDGKFI</sequence>